<dbReference type="Proteomes" id="UP001187531">
    <property type="component" value="Unassembled WGS sequence"/>
</dbReference>
<protein>
    <submittedName>
        <fullName evidence="1">Uncharacterized protein</fullName>
    </submittedName>
</protein>
<evidence type="ECO:0000313" key="1">
    <source>
        <dbReference type="EMBL" id="KAK2714513.1"/>
    </source>
</evidence>
<reference evidence="1" key="1">
    <citation type="submission" date="2023-07" db="EMBL/GenBank/DDBJ databases">
        <title>Chromosome-level genome assembly of Artemia franciscana.</title>
        <authorList>
            <person name="Jo E."/>
        </authorList>
    </citation>
    <scope>NUCLEOTIDE SEQUENCE</scope>
    <source>
        <tissue evidence="1">Whole body</tissue>
    </source>
</reference>
<dbReference type="EMBL" id="JAVRJZ010000013">
    <property type="protein sequence ID" value="KAK2714513.1"/>
    <property type="molecule type" value="Genomic_DNA"/>
</dbReference>
<proteinExistence type="predicted"/>
<comment type="caution">
    <text evidence="1">The sequence shown here is derived from an EMBL/GenBank/DDBJ whole genome shotgun (WGS) entry which is preliminary data.</text>
</comment>
<organism evidence="1 2">
    <name type="scientific">Artemia franciscana</name>
    <name type="common">Brine shrimp</name>
    <name type="synonym">Artemia sanfranciscana</name>
    <dbReference type="NCBI Taxonomy" id="6661"/>
    <lineage>
        <taxon>Eukaryota</taxon>
        <taxon>Metazoa</taxon>
        <taxon>Ecdysozoa</taxon>
        <taxon>Arthropoda</taxon>
        <taxon>Crustacea</taxon>
        <taxon>Branchiopoda</taxon>
        <taxon>Anostraca</taxon>
        <taxon>Artemiidae</taxon>
        <taxon>Artemia</taxon>
    </lineage>
</organism>
<evidence type="ECO:0000313" key="2">
    <source>
        <dbReference type="Proteomes" id="UP001187531"/>
    </source>
</evidence>
<accession>A0AA88HSU0</accession>
<gene>
    <name evidence="1" type="ORF">QYM36_008913</name>
</gene>
<sequence length="104" mass="11915">MECSDNVPVVQDRKSFEEIEPVRSRRSRPVRGTMAWFASQHEELSVVARYAATNKASDDEKEEFYRALQSVTSDINRHDIAYFVGDFKTKFGDDPNIPPVYGLV</sequence>
<keyword evidence="2" id="KW-1185">Reference proteome</keyword>
<dbReference type="AlphaFoldDB" id="A0AA88HSU0"/>
<name>A0AA88HSU0_ARTSF</name>